<organism evidence="2 3">
    <name type="scientific">Tetragonisca angustula</name>
    <dbReference type="NCBI Taxonomy" id="166442"/>
    <lineage>
        <taxon>Eukaryota</taxon>
        <taxon>Metazoa</taxon>
        <taxon>Ecdysozoa</taxon>
        <taxon>Arthropoda</taxon>
        <taxon>Hexapoda</taxon>
        <taxon>Insecta</taxon>
        <taxon>Pterygota</taxon>
        <taxon>Neoptera</taxon>
        <taxon>Endopterygota</taxon>
        <taxon>Hymenoptera</taxon>
        <taxon>Apocrita</taxon>
        <taxon>Aculeata</taxon>
        <taxon>Apoidea</taxon>
        <taxon>Anthophila</taxon>
        <taxon>Apidae</taxon>
        <taxon>Tetragonisca</taxon>
    </lineage>
</organism>
<reference evidence="2 3" key="1">
    <citation type="submission" date="2024-05" db="EMBL/GenBank/DDBJ databases">
        <title>The nuclear and mitochondrial genome assemblies of Tetragonisca angustula (Apidae: Meliponini), a tiny yet remarkable pollinator in the Neotropics.</title>
        <authorList>
            <person name="Ferrari R."/>
            <person name="Ricardo P.C."/>
            <person name="Dias F.C."/>
            <person name="Araujo N.S."/>
            <person name="Soares D.O."/>
            <person name="Zhou Q.-S."/>
            <person name="Zhu C.-D."/>
            <person name="Coutinho L."/>
            <person name="Airas M.C."/>
            <person name="Batista T.M."/>
        </authorList>
    </citation>
    <scope>NUCLEOTIDE SEQUENCE [LARGE SCALE GENOMIC DNA]</scope>
    <source>
        <strain evidence="2">ASF017062</strain>
        <tissue evidence="2">Abdomen</tissue>
    </source>
</reference>
<protein>
    <submittedName>
        <fullName evidence="2">Uncharacterized protein</fullName>
    </submittedName>
</protein>
<feature type="coiled-coil region" evidence="1">
    <location>
        <begin position="198"/>
        <end position="225"/>
    </location>
</feature>
<feature type="coiled-coil region" evidence="1">
    <location>
        <begin position="122"/>
        <end position="149"/>
    </location>
</feature>
<accession>A0AAW1A3H3</accession>
<evidence type="ECO:0000256" key="1">
    <source>
        <dbReference type="SAM" id="Coils"/>
    </source>
</evidence>
<dbReference type="EMBL" id="JAWNGG020000061">
    <property type="protein sequence ID" value="KAK9304582.1"/>
    <property type="molecule type" value="Genomic_DNA"/>
</dbReference>
<dbReference type="AlphaFoldDB" id="A0AAW1A3H3"/>
<keyword evidence="1" id="KW-0175">Coiled coil</keyword>
<keyword evidence="3" id="KW-1185">Reference proteome</keyword>
<proteinExistence type="predicted"/>
<name>A0AAW1A3H3_9HYME</name>
<evidence type="ECO:0000313" key="2">
    <source>
        <dbReference type="EMBL" id="KAK9304582.1"/>
    </source>
</evidence>
<dbReference type="Proteomes" id="UP001432146">
    <property type="component" value="Unassembled WGS sequence"/>
</dbReference>
<comment type="caution">
    <text evidence="2">The sequence shown here is derived from an EMBL/GenBank/DDBJ whole genome shotgun (WGS) entry which is preliminary data.</text>
</comment>
<sequence>MIESSEKIQNIYEELDNADRINYLIKQFAELKEKICKQKKDRYYWKSHFSTLLTNIWTGQIKYLELHKKEIDLRNRISEVINMVKLRQQKLKDLSTKRMVYFTEQCDKYRIKSITFANNFLHAQKKYSNRNLNREIREFREEYQGMHNEMPMLAKKLENLETLCDLNKLSSEEAEEISKINLVLSSITKTNTSKLLQLTCVQNTLKKLENEIKQKKMTFSSLQKCN</sequence>
<gene>
    <name evidence="2" type="ORF">QLX08_004023</name>
</gene>
<evidence type="ECO:0000313" key="3">
    <source>
        <dbReference type="Proteomes" id="UP001432146"/>
    </source>
</evidence>